<evidence type="ECO:0000256" key="1">
    <source>
        <dbReference type="ARBA" id="ARBA00000677"/>
    </source>
</evidence>
<keyword evidence="5 8" id="KW-0645">Protease</keyword>
<evidence type="ECO:0000256" key="6">
    <source>
        <dbReference type="ARBA" id="ARBA00022801"/>
    </source>
</evidence>
<dbReference type="PANTHER" id="PTHR43390">
    <property type="entry name" value="SIGNAL PEPTIDASE I"/>
    <property type="match status" value="1"/>
</dbReference>
<gene>
    <name evidence="10" type="primary">lepB</name>
    <name evidence="10" type="ORF">IAB80_10430</name>
</gene>
<evidence type="ECO:0000256" key="7">
    <source>
        <dbReference type="PIRSR" id="PIRSR600223-1"/>
    </source>
</evidence>
<dbReference type="InterPro" id="IPR019756">
    <property type="entry name" value="Pept_S26A_signal_pept_1_Ser-AS"/>
</dbReference>
<feature type="transmembrane region" description="Helical" evidence="8">
    <location>
        <begin position="12"/>
        <end position="32"/>
    </location>
</feature>
<dbReference type="InterPro" id="IPR019533">
    <property type="entry name" value="Peptidase_S26"/>
</dbReference>
<evidence type="ECO:0000313" key="11">
    <source>
        <dbReference type="Proteomes" id="UP000823771"/>
    </source>
</evidence>
<dbReference type="GO" id="GO:0016020">
    <property type="term" value="C:membrane"/>
    <property type="evidence" value="ECO:0007669"/>
    <property type="project" value="UniProtKB-SubCell"/>
</dbReference>
<keyword evidence="6 8" id="KW-0378">Hydrolase</keyword>
<dbReference type="AlphaFoldDB" id="A0A9D9IW57"/>
<dbReference type="GO" id="GO:0004252">
    <property type="term" value="F:serine-type endopeptidase activity"/>
    <property type="evidence" value="ECO:0007669"/>
    <property type="project" value="InterPro"/>
</dbReference>
<feature type="domain" description="Peptidase S26" evidence="9">
    <location>
        <begin position="238"/>
        <end position="270"/>
    </location>
</feature>
<comment type="caution">
    <text evidence="10">The sequence shown here is derived from an EMBL/GenBank/DDBJ whole genome shotgun (WGS) entry which is preliminary data.</text>
</comment>
<dbReference type="PANTHER" id="PTHR43390:SF1">
    <property type="entry name" value="CHLOROPLAST PROCESSING PEPTIDASE"/>
    <property type="match status" value="1"/>
</dbReference>
<evidence type="ECO:0000256" key="5">
    <source>
        <dbReference type="ARBA" id="ARBA00022670"/>
    </source>
</evidence>
<dbReference type="InterPro" id="IPR019758">
    <property type="entry name" value="Pept_S26A_signal_pept_1_CS"/>
</dbReference>
<evidence type="ECO:0000256" key="3">
    <source>
        <dbReference type="ARBA" id="ARBA00013208"/>
    </source>
</evidence>
<evidence type="ECO:0000256" key="4">
    <source>
        <dbReference type="ARBA" id="ARBA00019232"/>
    </source>
</evidence>
<sequence>MTLKERIFKVIYITVVTLAALVVVAALLPVFVCDQFRIGGVSMEPTLRTGDHVLVNKLLMGARIYTKYDFSDPVMESFRMPGLRRVRPGDVAVFNYPYGRDGDRIEFRINYVYAKRCIGCPGDTVRIVDGYYRNSRLPGALIGSASMQGALSGTPDEVLEAQGVYMPAMPFSPDFGWSIRDFGPLYVPREGGSVALDTGSVKLYGRVIEYETGSLPEVRDGRVFVSGREVSVYRFTGNYYFFGGDNVLNSRDSRYFGFVPEEYITGIATRILFSRDPYTGRIDWRRTFRRIGNRYCK</sequence>
<organism evidence="10 11">
    <name type="scientific">Candidatus Cryptobacteroides excrementipullorum</name>
    <dbReference type="NCBI Taxonomy" id="2840761"/>
    <lineage>
        <taxon>Bacteria</taxon>
        <taxon>Pseudomonadati</taxon>
        <taxon>Bacteroidota</taxon>
        <taxon>Bacteroidia</taxon>
        <taxon>Bacteroidales</taxon>
        <taxon>Candidatus Cryptobacteroides</taxon>
    </lineage>
</organism>
<feature type="domain" description="Peptidase S26" evidence="9">
    <location>
        <begin position="15"/>
        <end position="130"/>
    </location>
</feature>
<dbReference type="InterPro" id="IPR000223">
    <property type="entry name" value="Pept_S26A_signal_pept_1"/>
</dbReference>
<dbReference type="EC" id="3.4.21.89" evidence="3 8"/>
<dbReference type="PROSITE" id="PS00761">
    <property type="entry name" value="SPASE_I_3"/>
    <property type="match status" value="1"/>
</dbReference>
<dbReference type="Proteomes" id="UP000823771">
    <property type="component" value="Unassembled WGS sequence"/>
</dbReference>
<evidence type="ECO:0000313" key="10">
    <source>
        <dbReference type="EMBL" id="MBO8479286.1"/>
    </source>
</evidence>
<keyword evidence="8" id="KW-0812">Transmembrane</keyword>
<proteinExistence type="inferred from homology"/>
<evidence type="ECO:0000256" key="8">
    <source>
        <dbReference type="RuleBase" id="RU362042"/>
    </source>
</evidence>
<dbReference type="EMBL" id="JADILZ010000102">
    <property type="protein sequence ID" value="MBO8479286.1"/>
    <property type="molecule type" value="Genomic_DNA"/>
</dbReference>
<dbReference type="SUPFAM" id="SSF51306">
    <property type="entry name" value="LexA/Signal peptidase"/>
    <property type="match status" value="1"/>
</dbReference>
<reference evidence="10" key="2">
    <citation type="journal article" date="2021" name="PeerJ">
        <title>Extensive microbial diversity within the chicken gut microbiome revealed by metagenomics and culture.</title>
        <authorList>
            <person name="Gilroy R."/>
            <person name="Ravi A."/>
            <person name="Getino M."/>
            <person name="Pursley I."/>
            <person name="Horton D.L."/>
            <person name="Alikhan N.F."/>
            <person name="Baker D."/>
            <person name="Gharbi K."/>
            <person name="Hall N."/>
            <person name="Watson M."/>
            <person name="Adriaenssens E.M."/>
            <person name="Foster-Nyarko E."/>
            <person name="Jarju S."/>
            <person name="Secka A."/>
            <person name="Antonio M."/>
            <person name="Oren A."/>
            <person name="Chaudhuri R.R."/>
            <person name="La Ragione R."/>
            <person name="Hildebrand F."/>
            <person name="Pallen M.J."/>
        </authorList>
    </citation>
    <scope>NUCLEOTIDE SEQUENCE</scope>
    <source>
        <strain evidence="10">2478</strain>
    </source>
</reference>
<evidence type="ECO:0000259" key="9">
    <source>
        <dbReference type="Pfam" id="PF10502"/>
    </source>
</evidence>
<reference evidence="10" key="1">
    <citation type="submission" date="2020-10" db="EMBL/GenBank/DDBJ databases">
        <authorList>
            <person name="Gilroy R."/>
        </authorList>
    </citation>
    <scope>NUCLEOTIDE SEQUENCE</scope>
    <source>
        <strain evidence="10">2478</strain>
    </source>
</reference>
<name>A0A9D9IW57_9BACT</name>
<comment type="subcellular location">
    <subcellularLocation>
        <location evidence="8">Membrane</location>
        <topology evidence="8">Single-pass type II membrane protein</topology>
    </subcellularLocation>
</comment>
<dbReference type="Pfam" id="PF10502">
    <property type="entry name" value="Peptidase_S26"/>
    <property type="match status" value="2"/>
</dbReference>
<feature type="active site" evidence="7">
    <location>
        <position position="42"/>
    </location>
</feature>
<dbReference type="InterPro" id="IPR036286">
    <property type="entry name" value="LexA/Signal_pep-like_sf"/>
</dbReference>
<dbReference type="PRINTS" id="PR00727">
    <property type="entry name" value="LEADERPTASE"/>
</dbReference>
<dbReference type="GO" id="GO:0006465">
    <property type="term" value="P:signal peptide processing"/>
    <property type="evidence" value="ECO:0007669"/>
    <property type="project" value="InterPro"/>
</dbReference>
<dbReference type="Gene3D" id="2.10.109.10">
    <property type="entry name" value="Umud Fragment, subunit A"/>
    <property type="match status" value="1"/>
</dbReference>
<dbReference type="NCBIfam" id="TIGR02227">
    <property type="entry name" value="sigpep_I_bact"/>
    <property type="match status" value="1"/>
</dbReference>
<keyword evidence="8" id="KW-1133">Transmembrane helix</keyword>
<evidence type="ECO:0000256" key="2">
    <source>
        <dbReference type="ARBA" id="ARBA00009370"/>
    </source>
</evidence>
<comment type="catalytic activity">
    <reaction evidence="1 8">
        <text>Cleavage of hydrophobic, N-terminal signal or leader sequences from secreted and periplasmic proteins.</text>
        <dbReference type="EC" id="3.4.21.89"/>
    </reaction>
</comment>
<dbReference type="PROSITE" id="PS00501">
    <property type="entry name" value="SPASE_I_1"/>
    <property type="match status" value="1"/>
</dbReference>
<accession>A0A9D9IW57</accession>
<keyword evidence="8" id="KW-0472">Membrane</keyword>
<comment type="similarity">
    <text evidence="2 8">Belongs to the peptidase S26 family.</text>
</comment>
<protein>
    <recommendedName>
        <fullName evidence="4 8">Signal peptidase I</fullName>
        <ecNumber evidence="3 8">3.4.21.89</ecNumber>
    </recommendedName>
</protein>
<dbReference type="GO" id="GO:0009003">
    <property type="term" value="F:signal peptidase activity"/>
    <property type="evidence" value="ECO:0007669"/>
    <property type="project" value="UniProtKB-EC"/>
</dbReference>
<feature type="active site" evidence="7">
    <location>
        <position position="115"/>
    </location>
</feature>
<dbReference type="CDD" id="cd06530">
    <property type="entry name" value="S26_SPase_I"/>
    <property type="match status" value="2"/>
</dbReference>